<comment type="caution">
    <text evidence="1">The sequence shown here is derived from an EMBL/GenBank/DDBJ whole genome shotgun (WGS) entry which is preliminary data.</text>
</comment>
<dbReference type="InterPro" id="IPR011008">
    <property type="entry name" value="Dimeric_a/b-barrel"/>
</dbReference>
<dbReference type="Proteomes" id="UP000605361">
    <property type="component" value="Unassembled WGS sequence"/>
</dbReference>
<name>A0A931AHA0_9ACTN</name>
<proteinExistence type="predicted"/>
<gene>
    <name evidence="1" type="ORF">ITP53_40990</name>
</gene>
<dbReference type="SUPFAM" id="SSF54909">
    <property type="entry name" value="Dimeric alpha+beta barrel"/>
    <property type="match status" value="1"/>
</dbReference>
<evidence type="ECO:0000313" key="1">
    <source>
        <dbReference type="EMBL" id="MBF8191953.1"/>
    </source>
</evidence>
<dbReference type="EMBL" id="JADOGI010000185">
    <property type="protein sequence ID" value="MBF8191953.1"/>
    <property type="molecule type" value="Genomic_DNA"/>
</dbReference>
<keyword evidence="2" id="KW-1185">Reference proteome</keyword>
<evidence type="ECO:0000313" key="2">
    <source>
        <dbReference type="Proteomes" id="UP000605361"/>
    </source>
</evidence>
<dbReference type="AlphaFoldDB" id="A0A931AHA0"/>
<sequence>MKGLLFSQMEPPPGEEADFHDWYETEHIPARMALPGFTAAVRYEAIEGEPRFLACYHVDDQAALETPGYRRLKSDPGERTARMLARVRGFTRYLADEVSDTGPNDEKSGYLWAVAFTVPEEFRAQFDGWYGEEHVPMLMKADGWLRVRRYTVRPGFEGPAWTHLALHELRDLTVLDSPERAAARDTPRRAALAAHDWFGRSGRWLYRAIHATGDARVGVPTDRKDHQ</sequence>
<accession>A0A931AHA0</accession>
<organism evidence="1 2">
    <name type="scientific">Nonomuraea cypriaca</name>
    <dbReference type="NCBI Taxonomy" id="1187855"/>
    <lineage>
        <taxon>Bacteria</taxon>
        <taxon>Bacillati</taxon>
        <taxon>Actinomycetota</taxon>
        <taxon>Actinomycetes</taxon>
        <taxon>Streptosporangiales</taxon>
        <taxon>Streptosporangiaceae</taxon>
        <taxon>Nonomuraea</taxon>
    </lineage>
</organism>
<reference evidence="1" key="1">
    <citation type="submission" date="2020-11" db="EMBL/GenBank/DDBJ databases">
        <title>Whole-genome analyses of Nonomuraea sp. K274.</title>
        <authorList>
            <person name="Veyisoglu A."/>
        </authorList>
    </citation>
    <scope>NUCLEOTIDE SEQUENCE</scope>
    <source>
        <strain evidence="1">K274</strain>
    </source>
</reference>
<protein>
    <submittedName>
        <fullName evidence="1">Uncharacterized protein</fullName>
    </submittedName>
</protein>
<dbReference type="RefSeq" id="WP_195900860.1">
    <property type="nucleotide sequence ID" value="NZ_JADOGI010000185.1"/>
</dbReference>